<dbReference type="Pfam" id="PF00990">
    <property type="entry name" value="GGDEF"/>
    <property type="match status" value="1"/>
</dbReference>
<keyword evidence="7" id="KW-1185">Reference proteome</keyword>
<keyword evidence="4" id="KW-1133">Transmembrane helix</keyword>
<feature type="transmembrane region" description="Helical" evidence="4">
    <location>
        <begin position="12"/>
        <end position="31"/>
    </location>
</feature>
<dbReference type="InterPro" id="IPR029787">
    <property type="entry name" value="Nucleotide_cyclase"/>
</dbReference>
<dbReference type="InterPro" id="IPR000160">
    <property type="entry name" value="GGDEF_dom"/>
</dbReference>
<dbReference type="Proteomes" id="UP000317839">
    <property type="component" value="Unassembled WGS sequence"/>
</dbReference>
<dbReference type="GO" id="GO:1902201">
    <property type="term" value="P:negative regulation of bacterial-type flagellum-dependent cell motility"/>
    <property type="evidence" value="ECO:0007669"/>
    <property type="project" value="TreeGrafter"/>
</dbReference>
<feature type="domain" description="GGDEF" evidence="5">
    <location>
        <begin position="103"/>
        <end position="234"/>
    </location>
</feature>
<comment type="catalytic activity">
    <reaction evidence="3">
        <text>2 GTP = 3',3'-c-di-GMP + 2 diphosphate</text>
        <dbReference type="Rhea" id="RHEA:24898"/>
        <dbReference type="ChEBI" id="CHEBI:33019"/>
        <dbReference type="ChEBI" id="CHEBI:37565"/>
        <dbReference type="ChEBI" id="CHEBI:58805"/>
        <dbReference type="EC" id="2.7.7.65"/>
    </reaction>
</comment>
<dbReference type="GO" id="GO:0043709">
    <property type="term" value="P:cell adhesion involved in single-species biofilm formation"/>
    <property type="evidence" value="ECO:0007669"/>
    <property type="project" value="TreeGrafter"/>
</dbReference>
<dbReference type="NCBIfam" id="TIGR00254">
    <property type="entry name" value="GGDEF"/>
    <property type="match status" value="1"/>
</dbReference>
<dbReference type="PANTHER" id="PTHR45138">
    <property type="entry name" value="REGULATORY COMPONENTS OF SENSORY TRANSDUCTION SYSTEM"/>
    <property type="match status" value="1"/>
</dbReference>
<comment type="caution">
    <text evidence="6">The sequence shown here is derived from an EMBL/GenBank/DDBJ whole genome shotgun (WGS) entry which is preliminary data.</text>
</comment>
<protein>
    <recommendedName>
        <fullName evidence="2">diguanylate cyclase</fullName>
        <ecNumber evidence="2">2.7.7.65</ecNumber>
    </recommendedName>
</protein>
<evidence type="ECO:0000256" key="1">
    <source>
        <dbReference type="ARBA" id="ARBA00001946"/>
    </source>
</evidence>
<dbReference type="SMART" id="SM00267">
    <property type="entry name" value="GGDEF"/>
    <property type="match status" value="1"/>
</dbReference>
<evidence type="ECO:0000259" key="5">
    <source>
        <dbReference type="PROSITE" id="PS50887"/>
    </source>
</evidence>
<dbReference type="RefSeq" id="WP_142944184.1">
    <property type="nucleotide sequence ID" value="NZ_VIKR01000007.1"/>
</dbReference>
<evidence type="ECO:0000256" key="2">
    <source>
        <dbReference type="ARBA" id="ARBA00012528"/>
    </source>
</evidence>
<dbReference type="CDD" id="cd01949">
    <property type="entry name" value="GGDEF"/>
    <property type="match status" value="1"/>
</dbReference>
<keyword evidence="4" id="KW-0812">Transmembrane</keyword>
<reference evidence="6 7" key="1">
    <citation type="submission" date="2019-06" db="EMBL/GenBank/DDBJ databases">
        <title>Draft genome of Aliikangiella marina GYP-15.</title>
        <authorList>
            <person name="Wang G."/>
        </authorList>
    </citation>
    <scope>NUCLEOTIDE SEQUENCE [LARGE SCALE GENOMIC DNA]</scope>
    <source>
        <strain evidence="6 7">GYP-15</strain>
    </source>
</reference>
<name>A0A545T170_9GAMM</name>
<dbReference type="Gene3D" id="3.30.70.270">
    <property type="match status" value="1"/>
</dbReference>
<dbReference type="PANTHER" id="PTHR45138:SF9">
    <property type="entry name" value="DIGUANYLATE CYCLASE DGCM-RELATED"/>
    <property type="match status" value="1"/>
</dbReference>
<sequence length="234" mass="26649">MNKVILRSIQAALFAAGAPLGWLFIQFLKGVDLAQEILNNWDLYTYMLFGTMTVFVLFAIYVARKETHMTQIASRDALTNIYNLRYFIERMQQETDRARRYETPVSLIYFDLDHFKKVNDTYGHPVGDKVLIEVAKTVKDLVRSYDIFARVGGEEFAILQPTCGIEDSKKSAEMIRDAIENLTIQINDGKTVQVTLSCGVTEWVVGEDVDAFYKRADGFLYQAKQTGRNKVVSG</sequence>
<evidence type="ECO:0000313" key="6">
    <source>
        <dbReference type="EMBL" id="TQV70967.1"/>
    </source>
</evidence>
<feature type="transmembrane region" description="Helical" evidence="4">
    <location>
        <begin position="43"/>
        <end position="63"/>
    </location>
</feature>
<dbReference type="EMBL" id="VIKR01000007">
    <property type="protein sequence ID" value="TQV70967.1"/>
    <property type="molecule type" value="Genomic_DNA"/>
</dbReference>
<keyword evidence="4" id="KW-0472">Membrane</keyword>
<dbReference type="InterPro" id="IPR050469">
    <property type="entry name" value="Diguanylate_Cyclase"/>
</dbReference>
<organism evidence="6 7">
    <name type="scientific">Aliikangiella marina</name>
    <dbReference type="NCBI Taxonomy" id="1712262"/>
    <lineage>
        <taxon>Bacteria</taxon>
        <taxon>Pseudomonadati</taxon>
        <taxon>Pseudomonadota</taxon>
        <taxon>Gammaproteobacteria</taxon>
        <taxon>Oceanospirillales</taxon>
        <taxon>Pleioneaceae</taxon>
        <taxon>Aliikangiella</taxon>
    </lineage>
</organism>
<accession>A0A545T170</accession>
<evidence type="ECO:0000256" key="3">
    <source>
        <dbReference type="ARBA" id="ARBA00034247"/>
    </source>
</evidence>
<dbReference type="PROSITE" id="PS50887">
    <property type="entry name" value="GGDEF"/>
    <property type="match status" value="1"/>
</dbReference>
<dbReference type="GO" id="GO:0005886">
    <property type="term" value="C:plasma membrane"/>
    <property type="evidence" value="ECO:0007669"/>
    <property type="project" value="TreeGrafter"/>
</dbReference>
<dbReference type="InterPro" id="IPR043128">
    <property type="entry name" value="Rev_trsase/Diguanyl_cyclase"/>
</dbReference>
<evidence type="ECO:0000313" key="7">
    <source>
        <dbReference type="Proteomes" id="UP000317839"/>
    </source>
</evidence>
<comment type="cofactor">
    <cofactor evidence="1">
        <name>Mg(2+)</name>
        <dbReference type="ChEBI" id="CHEBI:18420"/>
    </cofactor>
</comment>
<proteinExistence type="predicted"/>
<dbReference type="OrthoDB" id="5296913at2"/>
<dbReference type="EC" id="2.7.7.65" evidence="2"/>
<evidence type="ECO:0000256" key="4">
    <source>
        <dbReference type="SAM" id="Phobius"/>
    </source>
</evidence>
<dbReference type="GO" id="GO:0052621">
    <property type="term" value="F:diguanylate cyclase activity"/>
    <property type="evidence" value="ECO:0007669"/>
    <property type="project" value="UniProtKB-EC"/>
</dbReference>
<dbReference type="FunFam" id="3.30.70.270:FF:000001">
    <property type="entry name" value="Diguanylate cyclase domain protein"/>
    <property type="match status" value="1"/>
</dbReference>
<dbReference type="SUPFAM" id="SSF55073">
    <property type="entry name" value="Nucleotide cyclase"/>
    <property type="match status" value="1"/>
</dbReference>
<gene>
    <name evidence="6" type="ORF">FLL45_21815</name>
</gene>
<dbReference type="AlphaFoldDB" id="A0A545T170"/>